<feature type="signal peptide" evidence="1">
    <location>
        <begin position="1"/>
        <end position="22"/>
    </location>
</feature>
<organism evidence="2 3">
    <name type="scientific">Ciona savignyi</name>
    <name type="common">Pacific transparent sea squirt</name>
    <dbReference type="NCBI Taxonomy" id="51511"/>
    <lineage>
        <taxon>Eukaryota</taxon>
        <taxon>Metazoa</taxon>
        <taxon>Chordata</taxon>
        <taxon>Tunicata</taxon>
        <taxon>Ascidiacea</taxon>
        <taxon>Phlebobranchia</taxon>
        <taxon>Cionidae</taxon>
        <taxon>Ciona</taxon>
    </lineage>
</organism>
<evidence type="ECO:0000313" key="3">
    <source>
        <dbReference type="Proteomes" id="UP000007875"/>
    </source>
</evidence>
<reference evidence="3" key="1">
    <citation type="submission" date="2003-08" db="EMBL/GenBank/DDBJ databases">
        <authorList>
            <person name="Birren B."/>
            <person name="Nusbaum C."/>
            <person name="Abebe A."/>
            <person name="Abouelleil A."/>
            <person name="Adekoya E."/>
            <person name="Ait-zahra M."/>
            <person name="Allen N."/>
            <person name="Allen T."/>
            <person name="An P."/>
            <person name="Anderson M."/>
            <person name="Anderson S."/>
            <person name="Arachchi H."/>
            <person name="Armbruster J."/>
            <person name="Bachantsang P."/>
            <person name="Baldwin J."/>
            <person name="Barry A."/>
            <person name="Bayul T."/>
            <person name="Blitshsteyn B."/>
            <person name="Bloom T."/>
            <person name="Blye J."/>
            <person name="Boguslavskiy L."/>
            <person name="Borowsky M."/>
            <person name="Boukhgalter B."/>
            <person name="Brunache A."/>
            <person name="Butler J."/>
            <person name="Calixte N."/>
            <person name="Calvo S."/>
            <person name="Camarata J."/>
            <person name="Campo K."/>
            <person name="Chang J."/>
            <person name="Cheshatsang Y."/>
            <person name="Citroen M."/>
            <person name="Collymore A."/>
            <person name="Considine T."/>
            <person name="Cook A."/>
            <person name="Cooke P."/>
            <person name="Corum B."/>
            <person name="Cuomo C."/>
            <person name="David R."/>
            <person name="Dawoe T."/>
            <person name="Degray S."/>
            <person name="Dodge S."/>
            <person name="Dooley K."/>
            <person name="Dorje P."/>
            <person name="Dorjee K."/>
            <person name="Dorris L."/>
            <person name="Duffey N."/>
            <person name="Dupes A."/>
            <person name="Elkins T."/>
            <person name="Engels R."/>
            <person name="Erickson J."/>
            <person name="Farina A."/>
            <person name="Faro S."/>
            <person name="Ferreira P."/>
            <person name="Fischer H."/>
            <person name="Fitzgerald M."/>
            <person name="Foley K."/>
            <person name="Gage D."/>
            <person name="Galagan J."/>
            <person name="Gearin G."/>
            <person name="Gnerre S."/>
            <person name="Gnirke A."/>
            <person name="Goyette A."/>
            <person name="Graham J."/>
            <person name="Grandbois E."/>
            <person name="Gyaltsen K."/>
            <person name="Hafez N."/>
            <person name="Hagopian D."/>
            <person name="Hagos B."/>
            <person name="Hall J."/>
            <person name="Hatcher B."/>
            <person name="Heller A."/>
            <person name="Higgins H."/>
            <person name="Honan T."/>
            <person name="Horn A."/>
            <person name="Houde N."/>
            <person name="Hughes L."/>
            <person name="Hulme W."/>
            <person name="Husby E."/>
            <person name="Iliev I."/>
            <person name="Jaffe D."/>
            <person name="Jones C."/>
            <person name="Kamal M."/>
            <person name="Kamat A."/>
            <person name="Kamvysselis M."/>
            <person name="Karlsson E."/>
            <person name="Kells C."/>
            <person name="Kieu A."/>
            <person name="Kisner P."/>
            <person name="Kodira C."/>
            <person name="Kulbokas E."/>
            <person name="Labutti K."/>
            <person name="Lama D."/>
            <person name="Landers T."/>
            <person name="Leger J."/>
            <person name="Levine S."/>
            <person name="Lewis D."/>
            <person name="Lewis T."/>
            <person name="Lindblad-toh K."/>
            <person name="Liu X."/>
            <person name="Lokyitsang T."/>
            <person name="Lokyitsang Y."/>
            <person name="Lucien O."/>
            <person name="Lui A."/>
            <person name="Ma L.J."/>
            <person name="Mabbitt R."/>
            <person name="Macdonald J."/>
            <person name="Maclean C."/>
            <person name="Major J."/>
            <person name="Manning J."/>
            <person name="Marabella R."/>
            <person name="Maru K."/>
            <person name="Matthews C."/>
            <person name="Mauceli E."/>
            <person name="Mccarthy M."/>
            <person name="Mcdonough S."/>
            <person name="Mcghee T."/>
            <person name="Meldrim J."/>
            <person name="Meneus L."/>
            <person name="Mesirov J."/>
            <person name="Mihalev A."/>
            <person name="Mihova T."/>
            <person name="Mikkelsen T."/>
            <person name="Mlenga V."/>
            <person name="Moru K."/>
            <person name="Mozes J."/>
            <person name="Mulrain L."/>
            <person name="Munson G."/>
            <person name="Naylor J."/>
            <person name="Newes C."/>
            <person name="Nguyen C."/>
            <person name="Nguyen N."/>
            <person name="Nguyen T."/>
            <person name="Nicol R."/>
            <person name="Nielsen C."/>
            <person name="Nizzari M."/>
            <person name="Norbu C."/>
            <person name="Norbu N."/>
            <person name="O'donnell P."/>
            <person name="Okoawo O."/>
            <person name="O'leary S."/>
            <person name="Omotosho B."/>
            <person name="O'neill K."/>
            <person name="Osman S."/>
            <person name="Parker S."/>
            <person name="Perrin D."/>
            <person name="Phunkhang P."/>
            <person name="Piqani B."/>
            <person name="Purcell S."/>
            <person name="Rachupka T."/>
            <person name="Ramasamy U."/>
            <person name="Rameau R."/>
            <person name="Ray V."/>
            <person name="Raymond C."/>
            <person name="Retta R."/>
            <person name="Richardson S."/>
            <person name="Rise C."/>
            <person name="Rodriguez J."/>
            <person name="Rogers J."/>
            <person name="Rogov P."/>
            <person name="Rutman M."/>
            <person name="Schupbach R."/>
            <person name="Seaman C."/>
            <person name="Settipalli S."/>
            <person name="Sharpe T."/>
            <person name="Sheridan J."/>
            <person name="Sherpa N."/>
            <person name="Shi J."/>
            <person name="Smirnov S."/>
            <person name="Smith C."/>
            <person name="Sougnez C."/>
            <person name="Spencer B."/>
            <person name="Stalker J."/>
            <person name="Stange-thomann N."/>
            <person name="Stavropoulos S."/>
            <person name="Stetson K."/>
            <person name="Stone C."/>
            <person name="Stone S."/>
            <person name="Stubbs M."/>
            <person name="Talamas J."/>
            <person name="Tchuinga P."/>
            <person name="Tenzing P."/>
            <person name="Tesfaye S."/>
            <person name="Theodore J."/>
            <person name="Thoulutsang Y."/>
            <person name="Topham K."/>
            <person name="Towey S."/>
            <person name="Tsamla T."/>
            <person name="Tsomo N."/>
            <person name="Vallee D."/>
            <person name="Vassiliev H."/>
            <person name="Venkataraman V."/>
            <person name="Vinson J."/>
            <person name="Vo A."/>
            <person name="Wade C."/>
            <person name="Wang S."/>
            <person name="Wangchuk T."/>
            <person name="Wangdi T."/>
            <person name="Whittaker C."/>
            <person name="Wilkinson J."/>
            <person name="Wu Y."/>
            <person name="Wyman D."/>
            <person name="Yadav S."/>
            <person name="Yang S."/>
            <person name="Yang X."/>
            <person name="Yeager S."/>
            <person name="Yee E."/>
            <person name="Young G."/>
            <person name="Zainoun J."/>
            <person name="Zembeck L."/>
            <person name="Zimmer A."/>
            <person name="Zody M."/>
            <person name="Lander E."/>
        </authorList>
    </citation>
    <scope>NUCLEOTIDE SEQUENCE [LARGE SCALE GENOMIC DNA]</scope>
</reference>
<sequence length="141" mass="14842">MKFSSCFVVLLLLSSGTFYAEAVDANAVLYLYQVQVNTGTSTINVDASGGAANVSEVYRIMNQLTNPALNVSNPCDGSAWANSTTADTYPCASESTCTVIGPSVFRCKCNSGYNQTASTQSFTLASTTVIPDGTFCPDIDE</sequence>
<evidence type="ECO:0000256" key="1">
    <source>
        <dbReference type="SAM" id="SignalP"/>
    </source>
</evidence>
<evidence type="ECO:0008006" key="4">
    <source>
        <dbReference type="Google" id="ProtNLM"/>
    </source>
</evidence>
<dbReference type="InParanoid" id="H2YRL0"/>
<reference evidence="2" key="2">
    <citation type="submission" date="2025-08" db="UniProtKB">
        <authorList>
            <consortium name="Ensembl"/>
        </authorList>
    </citation>
    <scope>IDENTIFICATION</scope>
</reference>
<keyword evidence="3" id="KW-1185">Reference proteome</keyword>
<protein>
    <recommendedName>
        <fullName evidence="4">EGF-like domain-containing protein</fullName>
    </recommendedName>
</protein>
<dbReference type="HOGENOM" id="CLU_1829669_0_0_1"/>
<proteinExistence type="predicted"/>
<dbReference type="Ensembl" id="ENSCSAVT00000008076.1">
    <property type="protein sequence ID" value="ENSCSAVP00000007970.1"/>
    <property type="gene ID" value="ENSCSAVG00000004753.1"/>
</dbReference>
<reference evidence="2" key="3">
    <citation type="submission" date="2025-09" db="UniProtKB">
        <authorList>
            <consortium name="Ensembl"/>
        </authorList>
    </citation>
    <scope>IDENTIFICATION</scope>
</reference>
<evidence type="ECO:0000313" key="2">
    <source>
        <dbReference type="Ensembl" id="ENSCSAVP00000007970.1"/>
    </source>
</evidence>
<keyword evidence="1" id="KW-0732">Signal</keyword>
<name>H2YRL0_CIOSA</name>
<dbReference type="AlphaFoldDB" id="H2YRL0"/>
<feature type="chain" id="PRO_5003578763" description="EGF-like domain-containing protein" evidence="1">
    <location>
        <begin position="23"/>
        <end position="141"/>
    </location>
</feature>
<accession>H2YRL0</accession>
<dbReference type="Proteomes" id="UP000007875">
    <property type="component" value="Unassembled WGS sequence"/>
</dbReference>